<evidence type="ECO:0000313" key="6">
    <source>
        <dbReference type="Proteomes" id="UP001524502"/>
    </source>
</evidence>
<dbReference type="SMART" id="SM00903">
    <property type="entry name" value="Flavin_Reduct"/>
    <property type="match status" value="1"/>
</dbReference>
<comment type="caution">
    <text evidence="5">The sequence shown here is derived from an EMBL/GenBank/DDBJ whole genome shotgun (WGS) entry which is preliminary data.</text>
</comment>
<evidence type="ECO:0000256" key="2">
    <source>
        <dbReference type="ARBA" id="ARBA00022630"/>
    </source>
</evidence>
<evidence type="ECO:0000256" key="1">
    <source>
        <dbReference type="ARBA" id="ARBA00001917"/>
    </source>
</evidence>
<dbReference type="Proteomes" id="UP001524502">
    <property type="component" value="Unassembled WGS sequence"/>
</dbReference>
<dbReference type="SUPFAM" id="SSF50475">
    <property type="entry name" value="FMN-binding split barrel"/>
    <property type="match status" value="1"/>
</dbReference>
<name>A0ABT1RTH8_9FIRM</name>
<dbReference type="EMBL" id="JANFXK010000031">
    <property type="protein sequence ID" value="MCQ4638492.1"/>
    <property type="molecule type" value="Genomic_DNA"/>
</dbReference>
<reference evidence="5 6" key="1">
    <citation type="submission" date="2022-06" db="EMBL/GenBank/DDBJ databases">
        <title>Isolation of gut microbiota from human fecal samples.</title>
        <authorList>
            <person name="Pamer E.G."/>
            <person name="Barat B."/>
            <person name="Waligurski E."/>
            <person name="Medina S."/>
            <person name="Paddock L."/>
            <person name="Mostad J."/>
        </authorList>
    </citation>
    <scope>NUCLEOTIDE SEQUENCE [LARGE SCALE GENOMIC DNA]</scope>
    <source>
        <strain evidence="5 6">SL.3.17</strain>
    </source>
</reference>
<feature type="domain" description="Flavin reductase like" evidence="4">
    <location>
        <begin position="20"/>
        <end position="156"/>
    </location>
</feature>
<organism evidence="5 6">
    <name type="scientific">Anaerovorax odorimutans</name>
    <dbReference type="NCBI Taxonomy" id="109327"/>
    <lineage>
        <taxon>Bacteria</taxon>
        <taxon>Bacillati</taxon>
        <taxon>Bacillota</taxon>
        <taxon>Clostridia</taxon>
        <taxon>Peptostreptococcales</taxon>
        <taxon>Anaerovoracaceae</taxon>
        <taxon>Anaerovorax</taxon>
    </lineage>
</organism>
<keyword evidence="2" id="KW-0285">Flavoprotein</keyword>
<dbReference type="Pfam" id="PF01613">
    <property type="entry name" value="Flavin_Reduct"/>
    <property type="match status" value="1"/>
</dbReference>
<keyword evidence="6" id="KW-1185">Reference proteome</keyword>
<comment type="similarity">
    <text evidence="3">Belongs to the flavoredoxin family.</text>
</comment>
<dbReference type="InterPro" id="IPR012349">
    <property type="entry name" value="Split_barrel_FMN-bd"/>
</dbReference>
<sequence>MIREVENKMKKHYKHKDILFPVPAALIVTGDIEHANIVTVAWIGIMGSDPEVIGISLKHDRYSLNSIEKYGEFTVNIPSSSLFRQVDYCGLTSGKVVDKFSETGFSKGKSIVVNTPIIEECPLNLECKVIKAIDIGQWKIFVGEIVETQLDADCIDINEKVDINKIDPLVYIPTIREYWSIGTILGKAFDAGRCIKGNHARKLK</sequence>
<dbReference type="InterPro" id="IPR052174">
    <property type="entry name" value="Flavoredoxin"/>
</dbReference>
<dbReference type="InterPro" id="IPR002563">
    <property type="entry name" value="Flavin_Rdtase-like_dom"/>
</dbReference>
<gene>
    <name evidence="5" type="ORF">NE619_17320</name>
</gene>
<dbReference type="PANTHER" id="PTHR43567">
    <property type="entry name" value="FLAVOREDOXIN-RELATED-RELATED"/>
    <property type="match status" value="1"/>
</dbReference>
<protein>
    <submittedName>
        <fullName evidence="5">Flavin reductase family protein</fullName>
    </submittedName>
</protein>
<dbReference type="Gene3D" id="2.30.110.10">
    <property type="entry name" value="Electron Transport, Fmn-binding Protein, Chain A"/>
    <property type="match status" value="1"/>
</dbReference>
<evidence type="ECO:0000313" key="5">
    <source>
        <dbReference type="EMBL" id="MCQ4638492.1"/>
    </source>
</evidence>
<evidence type="ECO:0000259" key="4">
    <source>
        <dbReference type="SMART" id="SM00903"/>
    </source>
</evidence>
<dbReference type="PANTHER" id="PTHR43567:SF1">
    <property type="entry name" value="FLAVOREDOXIN"/>
    <property type="match status" value="1"/>
</dbReference>
<evidence type="ECO:0000256" key="3">
    <source>
        <dbReference type="ARBA" id="ARBA00038054"/>
    </source>
</evidence>
<comment type="cofactor">
    <cofactor evidence="1">
        <name>FMN</name>
        <dbReference type="ChEBI" id="CHEBI:58210"/>
    </cofactor>
</comment>
<accession>A0ABT1RTH8</accession>
<proteinExistence type="inferred from homology"/>